<keyword evidence="2" id="KW-1185">Reference proteome</keyword>
<dbReference type="EMBL" id="JAGMUU010000008">
    <property type="protein sequence ID" value="KAH7146961.1"/>
    <property type="molecule type" value="Genomic_DNA"/>
</dbReference>
<dbReference type="AlphaFoldDB" id="A0A9P9EXK0"/>
<dbReference type="OrthoDB" id="194358at2759"/>
<evidence type="ECO:0000313" key="2">
    <source>
        <dbReference type="Proteomes" id="UP000717696"/>
    </source>
</evidence>
<name>A0A9P9EXK0_9HYPO</name>
<accession>A0A9P9EXK0</accession>
<protein>
    <submittedName>
        <fullName evidence="1">Uncharacterized protein</fullName>
    </submittedName>
</protein>
<comment type="caution">
    <text evidence="1">The sequence shown here is derived from an EMBL/GenBank/DDBJ whole genome shotgun (WGS) entry which is preliminary data.</text>
</comment>
<proteinExistence type="predicted"/>
<dbReference type="Proteomes" id="UP000717696">
    <property type="component" value="Unassembled WGS sequence"/>
</dbReference>
<sequence length="148" mass="16538">MVTRYLIDFERSHWAGLLRIRVIKLGQLYPYLPSAPAPLHVAVYSNFIRSCRVQDDIEDTKALLDLVRATQVSSGIREWLKAAHATIGFNEAAKKMHPGTGLWFVKGPAFTTWLEKPGSFLWLVSQDAASLCCAPQPFSSPFDIAAVY</sequence>
<evidence type="ECO:0000313" key="1">
    <source>
        <dbReference type="EMBL" id="KAH7146961.1"/>
    </source>
</evidence>
<organism evidence="1 2">
    <name type="scientific">Dactylonectria estremocensis</name>
    <dbReference type="NCBI Taxonomy" id="1079267"/>
    <lineage>
        <taxon>Eukaryota</taxon>
        <taxon>Fungi</taxon>
        <taxon>Dikarya</taxon>
        <taxon>Ascomycota</taxon>
        <taxon>Pezizomycotina</taxon>
        <taxon>Sordariomycetes</taxon>
        <taxon>Hypocreomycetidae</taxon>
        <taxon>Hypocreales</taxon>
        <taxon>Nectriaceae</taxon>
        <taxon>Dactylonectria</taxon>
    </lineage>
</organism>
<reference evidence="1" key="1">
    <citation type="journal article" date="2021" name="Nat. Commun.">
        <title>Genetic determinants of endophytism in the Arabidopsis root mycobiome.</title>
        <authorList>
            <person name="Mesny F."/>
            <person name="Miyauchi S."/>
            <person name="Thiergart T."/>
            <person name="Pickel B."/>
            <person name="Atanasova L."/>
            <person name="Karlsson M."/>
            <person name="Huettel B."/>
            <person name="Barry K.W."/>
            <person name="Haridas S."/>
            <person name="Chen C."/>
            <person name="Bauer D."/>
            <person name="Andreopoulos W."/>
            <person name="Pangilinan J."/>
            <person name="LaButti K."/>
            <person name="Riley R."/>
            <person name="Lipzen A."/>
            <person name="Clum A."/>
            <person name="Drula E."/>
            <person name="Henrissat B."/>
            <person name="Kohler A."/>
            <person name="Grigoriev I.V."/>
            <person name="Martin F.M."/>
            <person name="Hacquard S."/>
        </authorList>
    </citation>
    <scope>NUCLEOTIDE SEQUENCE</scope>
    <source>
        <strain evidence="1">MPI-CAGE-AT-0021</strain>
    </source>
</reference>
<gene>
    <name evidence="1" type="ORF">B0J13DRAFT_524680</name>
</gene>